<name>A0AAW1AYZ4_CROAD</name>
<protein>
    <recommendedName>
        <fullName evidence="1">Alpha-crystallin B chain</fullName>
    </recommendedName>
    <alternativeName>
        <fullName evidence="6">Alpha(B)-crystallin</fullName>
    </alternativeName>
</protein>
<dbReference type="InterPro" id="IPR002068">
    <property type="entry name" value="A-crystallin/Hsp20_dom"/>
</dbReference>
<keyword evidence="5" id="KW-0007">Acetylation</keyword>
<feature type="compositionally biased region" description="Basic and acidic residues" evidence="9">
    <location>
        <begin position="23"/>
        <end position="38"/>
    </location>
</feature>
<keyword evidence="12" id="KW-1185">Reference proteome</keyword>
<dbReference type="Proteomes" id="UP001474421">
    <property type="component" value="Unassembled WGS sequence"/>
</dbReference>
<evidence type="ECO:0000256" key="1">
    <source>
        <dbReference type="ARBA" id="ARBA00018516"/>
    </source>
</evidence>
<evidence type="ECO:0000313" key="12">
    <source>
        <dbReference type="Proteomes" id="UP001474421"/>
    </source>
</evidence>
<organism evidence="11 12">
    <name type="scientific">Crotalus adamanteus</name>
    <name type="common">Eastern diamondback rattlesnake</name>
    <dbReference type="NCBI Taxonomy" id="8729"/>
    <lineage>
        <taxon>Eukaryota</taxon>
        <taxon>Metazoa</taxon>
        <taxon>Chordata</taxon>
        <taxon>Craniata</taxon>
        <taxon>Vertebrata</taxon>
        <taxon>Euteleostomi</taxon>
        <taxon>Lepidosauria</taxon>
        <taxon>Squamata</taxon>
        <taxon>Bifurcata</taxon>
        <taxon>Unidentata</taxon>
        <taxon>Episquamata</taxon>
        <taxon>Toxicofera</taxon>
        <taxon>Serpentes</taxon>
        <taxon>Colubroidea</taxon>
        <taxon>Viperidae</taxon>
        <taxon>Crotalinae</taxon>
        <taxon>Crotalus</taxon>
    </lineage>
</organism>
<evidence type="ECO:0000256" key="4">
    <source>
        <dbReference type="ARBA" id="ARBA00022833"/>
    </source>
</evidence>
<comment type="caution">
    <text evidence="11">The sequence shown here is derived from an EMBL/GenBank/DDBJ whole genome shotgun (WGS) entry which is preliminary data.</text>
</comment>
<evidence type="ECO:0000256" key="3">
    <source>
        <dbReference type="ARBA" id="ARBA00022723"/>
    </source>
</evidence>
<keyword evidence="3" id="KW-0479">Metal-binding</keyword>
<dbReference type="InterPro" id="IPR008978">
    <property type="entry name" value="HSP20-like_chaperone"/>
</dbReference>
<evidence type="ECO:0000313" key="11">
    <source>
        <dbReference type="EMBL" id="KAK9394979.1"/>
    </source>
</evidence>
<proteinExistence type="inferred from homology"/>
<evidence type="ECO:0000256" key="2">
    <source>
        <dbReference type="ARBA" id="ARBA00022613"/>
    </source>
</evidence>
<dbReference type="EMBL" id="JAOTOJ010000010">
    <property type="protein sequence ID" value="KAK9394979.1"/>
    <property type="molecule type" value="Genomic_DNA"/>
</dbReference>
<reference evidence="11 12" key="1">
    <citation type="journal article" date="2024" name="Proc. Natl. Acad. Sci. U.S.A.">
        <title>The genetic regulatory architecture and epigenomic basis for age-related changes in rattlesnake venom.</title>
        <authorList>
            <person name="Hogan M.P."/>
            <person name="Holding M.L."/>
            <person name="Nystrom G.S."/>
            <person name="Colston T.J."/>
            <person name="Bartlett D.A."/>
            <person name="Mason A.J."/>
            <person name="Ellsworth S.A."/>
            <person name="Rautsaw R.M."/>
            <person name="Lawrence K.C."/>
            <person name="Strickland J.L."/>
            <person name="He B."/>
            <person name="Fraser P."/>
            <person name="Margres M.J."/>
            <person name="Gilbert D.M."/>
            <person name="Gibbs H.L."/>
            <person name="Parkinson C.L."/>
            <person name="Rokyta D.R."/>
        </authorList>
    </citation>
    <scope>NUCLEOTIDE SEQUENCE [LARGE SCALE GENOMIC DNA]</scope>
    <source>
        <strain evidence="11">DRR0105</strain>
    </source>
</reference>
<dbReference type="Gene3D" id="2.60.40.790">
    <property type="match status" value="1"/>
</dbReference>
<evidence type="ECO:0000259" key="10">
    <source>
        <dbReference type="PROSITE" id="PS01031"/>
    </source>
</evidence>
<feature type="domain" description="SHSP" evidence="10">
    <location>
        <begin position="176"/>
        <end position="284"/>
    </location>
</feature>
<dbReference type="GO" id="GO:0043066">
    <property type="term" value="P:negative regulation of apoptotic process"/>
    <property type="evidence" value="ECO:0007669"/>
    <property type="project" value="TreeGrafter"/>
</dbReference>
<dbReference type="GO" id="GO:0005737">
    <property type="term" value="C:cytoplasm"/>
    <property type="evidence" value="ECO:0007669"/>
    <property type="project" value="TreeGrafter"/>
</dbReference>
<dbReference type="AlphaFoldDB" id="A0AAW1AYZ4"/>
<evidence type="ECO:0000256" key="9">
    <source>
        <dbReference type="SAM" id="MobiDB-lite"/>
    </source>
</evidence>
<evidence type="ECO:0000256" key="7">
    <source>
        <dbReference type="PROSITE-ProRule" id="PRU00285"/>
    </source>
</evidence>
<dbReference type="InterPro" id="IPR003090">
    <property type="entry name" value="Alpha-crystallin_N"/>
</dbReference>
<dbReference type="PANTHER" id="PTHR45640">
    <property type="entry name" value="HEAT SHOCK PROTEIN HSP-12.2-RELATED"/>
    <property type="match status" value="1"/>
</dbReference>
<evidence type="ECO:0000256" key="8">
    <source>
        <dbReference type="RuleBase" id="RU003616"/>
    </source>
</evidence>
<dbReference type="GO" id="GO:0042026">
    <property type="term" value="P:protein refolding"/>
    <property type="evidence" value="ECO:0007669"/>
    <property type="project" value="TreeGrafter"/>
</dbReference>
<dbReference type="PRINTS" id="PR00299">
    <property type="entry name" value="ACRYSTALLIN"/>
</dbReference>
<dbReference type="GO" id="GO:0009408">
    <property type="term" value="P:response to heat"/>
    <property type="evidence" value="ECO:0007669"/>
    <property type="project" value="TreeGrafter"/>
</dbReference>
<dbReference type="GO" id="GO:0005212">
    <property type="term" value="F:structural constituent of eye lens"/>
    <property type="evidence" value="ECO:0007669"/>
    <property type="project" value="UniProtKB-KW"/>
</dbReference>
<sequence length="295" mass="33322">MTQAVSEAFWGGQRSARGGGLWGRKEGRRKEGEEERLSFHLAKMAQLPREGGARPRVPSHDSSAQEKEAVVGWMTRCQPDASFPALFPRQKYQGSAWHQGAYKARRLARRHALPPAASLGEMDVSIHHPFFRRRLFPGVSPSRLFGQHFGDPVMESELFAGSWPLGSFLARPFAFRNAGWMDSGLPEMRLDNDQFSINLDVKHFSPEELKVKVWGDMIEVQGKHEERQDRQGSVAREFSRKYRIPADVDPLTITSSLSSDGILTVNGPRKLKELLQRSIPVVREERSTLLPGPRK</sequence>
<feature type="region of interest" description="Disordered" evidence="9">
    <location>
        <begin position="1"/>
        <end position="65"/>
    </location>
</feature>
<comment type="similarity">
    <text evidence="7 8">Belongs to the small heat shock protein (HSP20) family.</text>
</comment>
<dbReference type="InterPro" id="IPR001436">
    <property type="entry name" value="Alpha-crystallin/sHSP_animal"/>
</dbReference>
<dbReference type="Pfam" id="PF00525">
    <property type="entry name" value="Crystallin"/>
    <property type="match status" value="1"/>
</dbReference>
<gene>
    <name evidence="11" type="ORF">NXF25_014325</name>
</gene>
<dbReference type="PANTHER" id="PTHR45640:SF5">
    <property type="entry name" value="ALPHA-CRYSTALLIN B CHAIN"/>
    <property type="match status" value="1"/>
</dbReference>
<dbReference type="SUPFAM" id="SSF49764">
    <property type="entry name" value="HSP20-like chaperones"/>
    <property type="match status" value="1"/>
</dbReference>
<dbReference type="GO" id="GO:0005634">
    <property type="term" value="C:nucleus"/>
    <property type="evidence" value="ECO:0007669"/>
    <property type="project" value="TreeGrafter"/>
</dbReference>
<dbReference type="Pfam" id="PF00011">
    <property type="entry name" value="HSP20"/>
    <property type="match status" value="1"/>
</dbReference>
<dbReference type="GO" id="GO:0046872">
    <property type="term" value="F:metal ion binding"/>
    <property type="evidence" value="ECO:0007669"/>
    <property type="project" value="UniProtKB-KW"/>
</dbReference>
<keyword evidence="4" id="KW-0862">Zinc</keyword>
<dbReference type="GO" id="GO:0051082">
    <property type="term" value="F:unfolded protein binding"/>
    <property type="evidence" value="ECO:0007669"/>
    <property type="project" value="TreeGrafter"/>
</dbReference>
<dbReference type="PROSITE" id="PS01031">
    <property type="entry name" value="SHSP"/>
    <property type="match status" value="1"/>
</dbReference>
<evidence type="ECO:0000256" key="5">
    <source>
        <dbReference type="ARBA" id="ARBA00022990"/>
    </source>
</evidence>
<accession>A0AAW1AYZ4</accession>
<keyword evidence="2" id="KW-0273">Eye lens protein</keyword>
<evidence type="ECO:0000256" key="6">
    <source>
        <dbReference type="ARBA" id="ARBA00030175"/>
    </source>
</evidence>